<evidence type="ECO:0000256" key="1">
    <source>
        <dbReference type="ARBA" id="ARBA00022729"/>
    </source>
</evidence>
<evidence type="ECO:0000313" key="4">
    <source>
        <dbReference type="EMBL" id="NUU04505.1"/>
    </source>
</evidence>
<dbReference type="Proteomes" id="UP000536746">
    <property type="component" value="Unassembled WGS sequence"/>
</dbReference>
<evidence type="ECO:0000313" key="5">
    <source>
        <dbReference type="Proteomes" id="UP000536746"/>
    </source>
</evidence>
<dbReference type="InterPro" id="IPR000259">
    <property type="entry name" value="Adhesion_dom_fimbrial"/>
</dbReference>
<dbReference type="SUPFAM" id="SSF49401">
    <property type="entry name" value="Bacterial adhesins"/>
    <property type="match status" value="1"/>
</dbReference>
<keyword evidence="1 2" id="KW-0732">Signal</keyword>
<dbReference type="RefSeq" id="WP_079217480.1">
    <property type="nucleotide sequence ID" value="NZ_CP018845.1"/>
</dbReference>
<protein>
    <submittedName>
        <fullName evidence="4">Type 1 fimbrial protein</fullName>
    </submittedName>
</protein>
<evidence type="ECO:0000256" key="2">
    <source>
        <dbReference type="SAM" id="SignalP"/>
    </source>
</evidence>
<dbReference type="InterPro" id="IPR050263">
    <property type="entry name" value="Bact_Fimbrial_Adh_Pro"/>
</dbReference>
<proteinExistence type="predicted"/>
<reference evidence="4 5" key="1">
    <citation type="journal article" date="2020" name="Front. Plant Sci.">
        <title>Isolation of Rhizosphere Bacteria That Improve Quality and Water Stress Tolerance in Greenhouse Ornamentals.</title>
        <authorList>
            <person name="Nordstedt N.P."/>
            <person name="Jones M.L."/>
        </authorList>
    </citation>
    <scope>NUCLEOTIDE SEQUENCE [LARGE SCALE GENOMIC DNA]</scope>
    <source>
        <strain evidence="4 5">C6C2</strain>
    </source>
</reference>
<dbReference type="InterPro" id="IPR008966">
    <property type="entry name" value="Adhesion_dom_sf"/>
</dbReference>
<keyword evidence="5" id="KW-1185">Reference proteome</keyword>
<comment type="caution">
    <text evidence="4">The sequence shown here is derived from an EMBL/GenBank/DDBJ whole genome shotgun (WGS) entry which is preliminary data.</text>
</comment>
<evidence type="ECO:0000259" key="3">
    <source>
        <dbReference type="Pfam" id="PF00419"/>
    </source>
</evidence>
<feature type="chain" id="PRO_5046836569" evidence="2">
    <location>
        <begin position="22"/>
        <end position="181"/>
    </location>
</feature>
<feature type="domain" description="Fimbrial-type adhesion" evidence="3">
    <location>
        <begin position="26"/>
        <end position="181"/>
    </location>
</feature>
<dbReference type="Gene3D" id="2.60.40.1090">
    <property type="entry name" value="Fimbrial-type adhesion domain"/>
    <property type="match status" value="1"/>
</dbReference>
<dbReference type="EMBL" id="JABFMT010000046">
    <property type="protein sequence ID" value="NUU04505.1"/>
    <property type="molecule type" value="Genomic_DNA"/>
</dbReference>
<organism evidence="4 5">
    <name type="scientific">Herbaspirillum robiniae</name>
    <dbReference type="NCBI Taxonomy" id="2014887"/>
    <lineage>
        <taxon>Bacteria</taxon>
        <taxon>Pseudomonadati</taxon>
        <taxon>Pseudomonadota</taxon>
        <taxon>Betaproteobacteria</taxon>
        <taxon>Burkholderiales</taxon>
        <taxon>Oxalobacteraceae</taxon>
        <taxon>Herbaspirillum</taxon>
    </lineage>
</organism>
<dbReference type="InterPro" id="IPR036937">
    <property type="entry name" value="Adhesion_dom_fimbrial_sf"/>
</dbReference>
<gene>
    <name evidence="4" type="ORF">HNO84_23100</name>
</gene>
<accession>A0ABX2M1F1</accession>
<dbReference type="Pfam" id="PF00419">
    <property type="entry name" value="Fimbrial"/>
    <property type="match status" value="1"/>
</dbReference>
<feature type="signal peptide" evidence="2">
    <location>
        <begin position="1"/>
        <end position="21"/>
    </location>
</feature>
<sequence length="181" mass="18539">MRTLFLAVIAMAPLVPAAGLAADGTINISATLTPTTCAVLTPSVAIQLSPPGGVPLRTFTGINSTSAWSDGADIVLDCSGSDSDVYMTFTDVQNPGNRTSTLPLTRASTASGIGVQVARSGFAPIVFGADSSTLGNANQFHVFRASNATTRIPFKGRYIQTAAVVRGGTANSLVTVTLAYQ</sequence>
<name>A0ABX2M1F1_9BURK</name>
<dbReference type="PANTHER" id="PTHR33420">
    <property type="entry name" value="FIMBRIAL SUBUNIT ELFA-RELATED"/>
    <property type="match status" value="1"/>
</dbReference>
<dbReference type="PANTHER" id="PTHR33420:SF3">
    <property type="entry name" value="FIMBRIAL SUBUNIT ELFA"/>
    <property type="match status" value="1"/>
</dbReference>